<sequence>MEIVDHLPRLEDSDGVRWNSTTGEFTISDAYRLFQPPGPTVGWHYYYVALSASHGIASSYGLQSWRGCPHLTEHVDRIGQHMCTVFESVNMPEHAFGFWKQRFGLDCQGLVGNTPSYGRLEDGEIEEFLELAHRVIDDGDDWSWAALGELKRKWEAKVCPLKSSGQTTNPPMMSANPLVWSVRKALRTLKPIPPTAATLNLTGIAGSLSMGAATHNPNMHAPMENPNLHAPSTVAPTTSLAEEILLAQLATMPILAGSSSSPDYPEEPTEARSPRVSGNTPIGETVPTPCGAGSSSDFLGGGDTDSGCGAAGCAAGRQSNGIFLGSVPLHATRPLMQPDNTSAETFTTSSRKTLRYVPPDRQNGETVVRPTIDMIKAGSKRWESTVIGHFLGHKPSFYQMNDFASSTWPSVREVIATANGFFFIQFKTVVAMEEVLEGGPWLFQGQPIVLQRWEPGMTLRKRSHTQVPIWIKLRHLPVELWTPDGLSTVASGVVRPLYPDVITKAGTRLDYARVCVLIDFSSTLPKHLIILAPDEDGGEHPCCVDIDMNGCRKNVWIVERWGIRLLNVLPGRKLLGLRSPCLSKSHSPRLKPWRQLSVWTLPRSRL</sequence>
<proteinExistence type="predicted"/>
<organism evidence="3">
    <name type="scientific">Sesamum latifolium</name>
    <dbReference type="NCBI Taxonomy" id="2727402"/>
    <lineage>
        <taxon>Eukaryota</taxon>
        <taxon>Viridiplantae</taxon>
        <taxon>Streptophyta</taxon>
        <taxon>Embryophyta</taxon>
        <taxon>Tracheophyta</taxon>
        <taxon>Spermatophyta</taxon>
        <taxon>Magnoliopsida</taxon>
        <taxon>eudicotyledons</taxon>
        <taxon>Gunneridae</taxon>
        <taxon>Pentapetalae</taxon>
        <taxon>asterids</taxon>
        <taxon>lamiids</taxon>
        <taxon>Lamiales</taxon>
        <taxon>Pedaliaceae</taxon>
        <taxon>Sesamum</taxon>
    </lineage>
</organism>
<evidence type="ECO:0000256" key="1">
    <source>
        <dbReference type="SAM" id="MobiDB-lite"/>
    </source>
</evidence>
<name>A0AAW2WS63_9LAMI</name>
<dbReference type="PANTHER" id="PTHR31286">
    <property type="entry name" value="GLYCINE-RICH CELL WALL STRUCTURAL PROTEIN 1.8-LIKE"/>
    <property type="match status" value="1"/>
</dbReference>
<accession>A0AAW2WS63</accession>
<evidence type="ECO:0000259" key="2">
    <source>
        <dbReference type="Pfam" id="PF14111"/>
    </source>
</evidence>
<dbReference type="InterPro" id="IPR040256">
    <property type="entry name" value="At4g02000-like"/>
</dbReference>
<protein>
    <recommendedName>
        <fullName evidence="2">DUF4283 domain-containing protein</fullName>
    </recommendedName>
</protein>
<gene>
    <name evidence="3" type="ORF">Slati_2211600</name>
</gene>
<dbReference type="AlphaFoldDB" id="A0AAW2WS63"/>
<dbReference type="PANTHER" id="PTHR31286:SF165">
    <property type="entry name" value="DUF4283 DOMAIN-CONTAINING PROTEIN"/>
    <property type="match status" value="1"/>
</dbReference>
<dbReference type="Pfam" id="PF14111">
    <property type="entry name" value="DUF4283"/>
    <property type="match status" value="1"/>
</dbReference>
<comment type="caution">
    <text evidence="3">The sequence shown here is derived from an EMBL/GenBank/DDBJ whole genome shotgun (WGS) entry which is preliminary data.</text>
</comment>
<feature type="region of interest" description="Disordered" evidence="1">
    <location>
        <begin position="213"/>
        <end position="233"/>
    </location>
</feature>
<feature type="domain" description="DUF4283" evidence="2">
    <location>
        <begin position="380"/>
        <end position="458"/>
    </location>
</feature>
<reference evidence="3" key="1">
    <citation type="submission" date="2020-06" db="EMBL/GenBank/DDBJ databases">
        <authorList>
            <person name="Li T."/>
            <person name="Hu X."/>
            <person name="Zhang T."/>
            <person name="Song X."/>
            <person name="Zhang H."/>
            <person name="Dai N."/>
            <person name="Sheng W."/>
            <person name="Hou X."/>
            <person name="Wei L."/>
        </authorList>
    </citation>
    <scope>NUCLEOTIDE SEQUENCE</scope>
    <source>
        <strain evidence="3">KEN1</strain>
        <tissue evidence="3">Leaf</tissue>
    </source>
</reference>
<reference evidence="3" key="2">
    <citation type="journal article" date="2024" name="Plant">
        <title>Genomic evolution and insights into agronomic trait innovations of Sesamum species.</title>
        <authorList>
            <person name="Miao H."/>
            <person name="Wang L."/>
            <person name="Qu L."/>
            <person name="Liu H."/>
            <person name="Sun Y."/>
            <person name="Le M."/>
            <person name="Wang Q."/>
            <person name="Wei S."/>
            <person name="Zheng Y."/>
            <person name="Lin W."/>
            <person name="Duan Y."/>
            <person name="Cao H."/>
            <person name="Xiong S."/>
            <person name="Wang X."/>
            <person name="Wei L."/>
            <person name="Li C."/>
            <person name="Ma Q."/>
            <person name="Ju M."/>
            <person name="Zhao R."/>
            <person name="Li G."/>
            <person name="Mu C."/>
            <person name="Tian Q."/>
            <person name="Mei H."/>
            <person name="Zhang T."/>
            <person name="Gao T."/>
            <person name="Zhang H."/>
        </authorList>
    </citation>
    <scope>NUCLEOTIDE SEQUENCE</scope>
    <source>
        <tissue evidence="3">Leaf</tissue>
    </source>
</reference>
<dbReference type="InterPro" id="IPR025558">
    <property type="entry name" value="DUF4283"/>
</dbReference>
<evidence type="ECO:0000313" key="3">
    <source>
        <dbReference type="EMBL" id="KAL0444889.1"/>
    </source>
</evidence>
<feature type="region of interest" description="Disordered" evidence="1">
    <location>
        <begin position="257"/>
        <end position="290"/>
    </location>
</feature>
<dbReference type="EMBL" id="JACGWN010000007">
    <property type="protein sequence ID" value="KAL0444889.1"/>
    <property type="molecule type" value="Genomic_DNA"/>
</dbReference>